<dbReference type="AlphaFoldDB" id="A0A0A8JYY5"/>
<dbReference type="KEGG" id="mcg:GL4_0549"/>
<dbReference type="STRING" id="1384459.GL4_0549"/>
<gene>
    <name evidence="1" type="ORF">GL4_0549</name>
</gene>
<name>A0A0A8JYY5_9HYPH</name>
<keyword evidence="2" id="KW-1185">Reference proteome</keyword>
<dbReference type="EMBL" id="AP014648">
    <property type="protein sequence ID" value="BAQ16013.1"/>
    <property type="molecule type" value="Genomic_DNA"/>
</dbReference>
<organism evidence="1 2">
    <name type="scientific">Methyloceanibacter caenitepidi</name>
    <dbReference type="NCBI Taxonomy" id="1384459"/>
    <lineage>
        <taxon>Bacteria</taxon>
        <taxon>Pseudomonadati</taxon>
        <taxon>Pseudomonadota</taxon>
        <taxon>Alphaproteobacteria</taxon>
        <taxon>Hyphomicrobiales</taxon>
        <taxon>Hyphomicrobiaceae</taxon>
        <taxon>Methyloceanibacter</taxon>
    </lineage>
</organism>
<reference evidence="1 2" key="1">
    <citation type="submission" date="2014-09" db="EMBL/GenBank/DDBJ databases">
        <title>Genome sequencing of Methyloceanibacter caenitepidi Gela4.</title>
        <authorList>
            <person name="Takeuchi M."/>
            <person name="Susumu S."/>
            <person name="Kamagata Y."/>
            <person name="Oshima K."/>
            <person name="Hattori M."/>
            <person name="Iwasaki W."/>
        </authorList>
    </citation>
    <scope>NUCLEOTIDE SEQUENCE [LARGE SCALE GENOMIC DNA]</scope>
    <source>
        <strain evidence="1 2">Gela4</strain>
    </source>
</reference>
<dbReference type="HOGENOM" id="CLU_3329969_0_0_5"/>
<protein>
    <submittedName>
        <fullName evidence="1">Uncharacterized protein</fullName>
    </submittedName>
</protein>
<sequence>MDLPRRVAFRLNERAAHPKRCGLESTALLGSPDSQQFR</sequence>
<proteinExistence type="predicted"/>
<dbReference type="Proteomes" id="UP000031643">
    <property type="component" value="Chromosome"/>
</dbReference>
<evidence type="ECO:0000313" key="2">
    <source>
        <dbReference type="Proteomes" id="UP000031643"/>
    </source>
</evidence>
<evidence type="ECO:0000313" key="1">
    <source>
        <dbReference type="EMBL" id="BAQ16013.1"/>
    </source>
</evidence>
<accession>A0A0A8JYY5</accession>